<dbReference type="PROSITE" id="PS51257">
    <property type="entry name" value="PROKAR_LIPOPROTEIN"/>
    <property type="match status" value="1"/>
</dbReference>
<dbReference type="SUPFAM" id="SSF56496">
    <property type="entry name" value="Fibrinogen C-terminal domain-like"/>
    <property type="match status" value="1"/>
</dbReference>
<evidence type="ECO:0000256" key="10">
    <source>
        <dbReference type="ARBA" id="ARBA00023119"/>
    </source>
</evidence>
<dbReference type="InterPro" id="IPR020837">
    <property type="entry name" value="Fibrinogen_CS"/>
</dbReference>
<keyword evidence="3" id="KW-0399">Innate immunity</keyword>
<proteinExistence type="predicted"/>
<dbReference type="PANTHER" id="PTHR19143:SF433">
    <property type="entry name" value="FICOLIN-2"/>
    <property type="match status" value="1"/>
</dbReference>
<evidence type="ECO:0000256" key="12">
    <source>
        <dbReference type="ARBA" id="ARBA00023180"/>
    </source>
</evidence>
<evidence type="ECO:0000256" key="6">
    <source>
        <dbReference type="ARBA" id="ARBA00022734"/>
    </source>
</evidence>
<evidence type="ECO:0000256" key="5">
    <source>
        <dbReference type="ARBA" id="ARBA00022729"/>
    </source>
</evidence>
<evidence type="ECO:0000256" key="14">
    <source>
        <dbReference type="SAM" id="SignalP"/>
    </source>
</evidence>
<evidence type="ECO:0000256" key="1">
    <source>
        <dbReference type="ARBA" id="ARBA00004613"/>
    </source>
</evidence>
<dbReference type="RefSeq" id="XP_072840763.1">
    <property type="nucleotide sequence ID" value="XM_072984662.1"/>
</dbReference>
<keyword evidence="8" id="KW-0106">Calcium</keyword>
<feature type="region of interest" description="Disordered" evidence="13">
    <location>
        <begin position="46"/>
        <end position="97"/>
    </location>
</feature>
<dbReference type="PROSITE" id="PS51406">
    <property type="entry name" value="FIBRINOGEN_C_2"/>
    <property type="match status" value="1"/>
</dbReference>
<keyword evidence="2" id="KW-0964">Secreted</keyword>
<sequence length="325" mass="35069">MKRGTRSAHLFLLGLMMAACGLALDTCPEVQLVGVGGNEKLAILRGCPGSPGPTGPQGDPGVHGAKGEKGSPGIPGKVGPPGLKGESGETGAPGTIGECGDKELKDIQCKQGVKNCKELLARGVTLSGWYTIYPQNCEPLTVLCDMHTDGGGWIVFQRRADGSVDFYQDWNAYKKGFGSQLAEFWLGNDNIHLLTSMGENELRVDLTDFDNIHVFAKYTSFRISGEADQYRLGLGNFAGGSAGDSLSGHNSMPFSTKDKQQDPNNSKCAETYKGAWWYSNCHSSNLNGIYWLGAHSSFADGVNWQTSKGYNYSYKRSEMKFRPVA</sequence>
<dbReference type="PROSITE" id="PS00514">
    <property type="entry name" value="FIBRINOGEN_C_1"/>
    <property type="match status" value="1"/>
</dbReference>
<protein>
    <submittedName>
        <fullName evidence="17">Ficolin-2-like</fullName>
    </submittedName>
</protein>
<evidence type="ECO:0000313" key="17">
    <source>
        <dbReference type="RefSeq" id="XP_072840763.1"/>
    </source>
</evidence>
<feature type="chain" id="PRO_5045350413" evidence="14">
    <location>
        <begin position="24"/>
        <end position="325"/>
    </location>
</feature>
<reference evidence="17" key="1">
    <citation type="submission" date="2025-08" db="UniProtKB">
        <authorList>
            <consortium name="RefSeq"/>
        </authorList>
    </citation>
    <scope>IDENTIFICATION</scope>
</reference>
<dbReference type="Proteomes" id="UP001652642">
    <property type="component" value="Chromosome Z"/>
</dbReference>
<evidence type="ECO:0000256" key="2">
    <source>
        <dbReference type="ARBA" id="ARBA00022525"/>
    </source>
</evidence>
<evidence type="ECO:0000259" key="15">
    <source>
        <dbReference type="PROSITE" id="PS51406"/>
    </source>
</evidence>
<evidence type="ECO:0000256" key="9">
    <source>
        <dbReference type="ARBA" id="ARBA00022859"/>
    </source>
</evidence>
<dbReference type="InterPro" id="IPR050373">
    <property type="entry name" value="Fibrinogen_C-term_domain"/>
</dbReference>
<keyword evidence="10" id="KW-0176">Collagen</keyword>
<dbReference type="InterPro" id="IPR008160">
    <property type="entry name" value="Collagen"/>
</dbReference>
<dbReference type="InterPro" id="IPR036056">
    <property type="entry name" value="Fibrinogen-like_C"/>
</dbReference>
<dbReference type="NCBIfam" id="NF040941">
    <property type="entry name" value="GGGWT_bact"/>
    <property type="match status" value="1"/>
</dbReference>
<keyword evidence="6" id="KW-0430">Lectin</keyword>
<keyword evidence="4" id="KW-0479">Metal-binding</keyword>
<evidence type="ECO:0000256" key="3">
    <source>
        <dbReference type="ARBA" id="ARBA00022588"/>
    </source>
</evidence>
<evidence type="ECO:0000256" key="7">
    <source>
        <dbReference type="ARBA" id="ARBA00022737"/>
    </source>
</evidence>
<evidence type="ECO:0000313" key="16">
    <source>
        <dbReference type="Proteomes" id="UP001652642"/>
    </source>
</evidence>
<organism evidence="16 17">
    <name type="scientific">Pogona vitticeps</name>
    <name type="common">central bearded dragon</name>
    <dbReference type="NCBI Taxonomy" id="103695"/>
    <lineage>
        <taxon>Eukaryota</taxon>
        <taxon>Metazoa</taxon>
        <taxon>Chordata</taxon>
        <taxon>Craniata</taxon>
        <taxon>Vertebrata</taxon>
        <taxon>Euteleostomi</taxon>
        <taxon>Lepidosauria</taxon>
        <taxon>Squamata</taxon>
        <taxon>Bifurcata</taxon>
        <taxon>Unidentata</taxon>
        <taxon>Episquamata</taxon>
        <taxon>Toxicofera</taxon>
        <taxon>Iguania</taxon>
        <taxon>Acrodonta</taxon>
        <taxon>Agamidae</taxon>
        <taxon>Amphibolurinae</taxon>
        <taxon>Pogona</taxon>
    </lineage>
</organism>
<dbReference type="InterPro" id="IPR002181">
    <property type="entry name" value="Fibrinogen_a/b/g_C_dom"/>
</dbReference>
<keyword evidence="9" id="KW-0391">Immunity</keyword>
<dbReference type="InterPro" id="IPR014716">
    <property type="entry name" value="Fibrinogen_a/b/g_C_1"/>
</dbReference>
<accession>A0ABM5F5T1</accession>
<keyword evidence="7" id="KW-0677">Repeat</keyword>
<dbReference type="SMART" id="SM00186">
    <property type="entry name" value="FBG"/>
    <property type="match status" value="1"/>
</dbReference>
<name>A0ABM5F5T1_9SAUR</name>
<dbReference type="CDD" id="cd00087">
    <property type="entry name" value="FReD"/>
    <property type="match status" value="1"/>
</dbReference>
<dbReference type="Gene3D" id="3.90.215.10">
    <property type="entry name" value="Gamma Fibrinogen, chain A, domain 1"/>
    <property type="match status" value="1"/>
</dbReference>
<keyword evidence="5 14" id="KW-0732">Signal</keyword>
<gene>
    <name evidence="17" type="primary">LOC110078796</name>
</gene>
<evidence type="ECO:0000256" key="4">
    <source>
        <dbReference type="ARBA" id="ARBA00022723"/>
    </source>
</evidence>
<evidence type="ECO:0000256" key="13">
    <source>
        <dbReference type="SAM" id="MobiDB-lite"/>
    </source>
</evidence>
<feature type="domain" description="Fibrinogen C-terminal" evidence="15">
    <location>
        <begin position="107"/>
        <end position="325"/>
    </location>
</feature>
<dbReference type="Pfam" id="PF00147">
    <property type="entry name" value="Fibrinogen_C"/>
    <property type="match status" value="1"/>
</dbReference>
<dbReference type="PANTHER" id="PTHR19143">
    <property type="entry name" value="FIBRINOGEN/TENASCIN/ANGIOPOEITIN"/>
    <property type="match status" value="1"/>
</dbReference>
<evidence type="ECO:0000256" key="11">
    <source>
        <dbReference type="ARBA" id="ARBA00023157"/>
    </source>
</evidence>
<evidence type="ECO:0000256" key="8">
    <source>
        <dbReference type="ARBA" id="ARBA00022837"/>
    </source>
</evidence>
<dbReference type="GeneID" id="110078796"/>
<keyword evidence="12" id="KW-0325">Glycoprotein</keyword>
<feature type="signal peptide" evidence="14">
    <location>
        <begin position="1"/>
        <end position="23"/>
    </location>
</feature>
<comment type="subcellular location">
    <subcellularLocation>
        <location evidence="1">Secreted</location>
    </subcellularLocation>
</comment>
<dbReference type="Pfam" id="PF01391">
    <property type="entry name" value="Collagen"/>
    <property type="match status" value="1"/>
</dbReference>
<keyword evidence="16" id="KW-1185">Reference proteome</keyword>
<keyword evidence="11" id="KW-1015">Disulfide bond</keyword>